<dbReference type="GO" id="GO:0005737">
    <property type="term" value="C:cytoplasm"/>
    <property type="evidence" value="ECO:0007669"/>
    <property type="project" value="InterPro"/>
</dbReference>
<comment type="similarity">
    <text evidence="2">Belongs to the UMP kinase family.</text>
</comment>
<dbReference type="InterPro" id="IPR001048">
    <property type="entry name" value="Asp/Glu/Uridylate_kinase"/>
</dbReference>
<dbReference type="GO" id="GO:0033862">
    <property type="term" value="F:UMP kinase activity"/>
    <property type="evidence" value="ECO:0007669"/>
    <property type="project" value="UniProtKB-EC"/>
</dbReference>
<evidence type="ECO:0000256" key="2">
    <source>
        <dbReference type="ARBA" id="ARBA00007614"/>
    </source>
</evidence>
<keyword evidence="12" id="KW-1185">Reference proteome</keyword>
<reference evidence="11 12" key="1">
    <citation type="journal article" date="2021" name="bioRxiv">
        <title>The Gossypium anomalum genome as a resource for cotton improvement and evolutionary analysis of hybrid incompatibility.</title>
        <authorList>
            <person name="Grover C.E."/>
            <person name="Yuan D."/>
            <person name="Arick M.A."/>
            <person name="Miller E.R."/>
            <person name="Hu G."/>
            <person name="Peterson D.G."/>
            <person name="Wendel J.F."/>
            <person name="Udall J.A."/>
        </authorList>
    </citation>
    <scope>NUCLEOTIDE SEQUENCE [LARGE SCALE GENOMIC DNA]</scope>
    <source>
        <strain evidence="11">JFW-Udall</strain>
        <tissue evidence="11">Leaf</tissue>
    </source>
</reference>
<keyword evidence="6" id="KW-0418">Kinase</keyword>
<dbReference type="AlphaFoldDB" id="A0A8J5YYW6"/>
<dbReference type="Proteomes" id="UP000701853">
    <property type="component" value="Chromosome 11"/>
</dbReference>
<dbReference type="PANTHER" id="PTHR42833">
    <property type="entry name" value="URIDYLATE KINASE"/>
    <property type="match status" value="1"/>
</dbReference>
<dbReference type="GO" id="GO:0005524">
    <property type="term" value="F:ATP binding"/>
    <property type="evidence" value="ECO:0007669"/>
    <property type="project" value="UniProtKB-KW"/>
</dbReference>
<evidence type="ECO:0000256" key="8">
    <source>
        <dbReference type="ARBA" id="ARBA00022975"/>
    </source>
</evidence>
<proteinExistence type="inferred from homology"/>
<evidence type="ECO:0000313" key="12">
    <source>
        <dbReference type="Proteomes" id="UP000701853"/>
    </source>
</evidence>
<dbReference type="UniPathway" id="UPA00159">
    <property type="reaction ID" value="UER00275"/>
</dbReference>
<keyword evidence="7" id="KW-0067">ATP-binding</keyword>
<evidence type="ECO:0000259" key="10">
    <source>
        <dbReference type="Pfam" id="PF00696"/>
    </source>
</evidence>
<evidence type="ECO:0000256" key="4">
    <source>
        <dbReference type="ARBA" id="ARBA00022679"/>
    </source>
</evidence>
<dbReference type="Gene3D" id="3.40.1160.10">
    <property type="entry name" value="Acetylglutamate kinase-like"/>
    <property type="match status" value="2"/>
</dbReference>
<organism evidence="11 12">
    <name type="scientific">Gossypium anomalum</name>
    <dbReference type="NCBI Taxonomy" id="47600"/>
    <lineage>
        <taxon>Eukaryota</taxon>
        <taxon>Viridiplantae</taxon>
        <taxon>Streptophyta</taxon>
        <taxon>Embryophyta</taxon>
        <taxon>Tracheophyta</taxon>
        <taxon>Spermatophyta</taxon>
        <taxon>Magnoliopsida</taxon>
        <taxon>eudicotyledons</taxon>
        <taxon>Gunneridae</taxon>
        <taxon>Pentapetalae</taxon>
        <taxon>rosids</taxon>
        <taxon>malvids</taxon>
        <taxon>Malvales</taxon>
        <taxon>Malvaceae</taxon>
        <taxon>Malvoideae</taxon>
        <taxon>Gossypium</taxon>
    </lineage>
</organism>
<dbReference type="OrthoDB" id="409889at2759"/>
<dbReference type="GO" id="GO:0044210">
    <property type="term" value="P:'de novo' CTP biosynthetic process"/>
    <property type="evidence" value="ECO:0007669"/>
    <property type="project" value="UniProtKB-UniPathway"/>
</dbReference>
<evidence type="ECO:0000256" key="9">
    <source>
        <dbReference type="ARBA" id="ARBA00032092"/>
    </source>
</evidence>
<sequence>MAASTCFLPPISFNSISSSSSSSFMGPALVKTHHQGSFIMGQFRRLVINCSASSDMGASPLPDPMNLRHNNMSSMAPFGMQINEKPSYKWRRVLLKVSGEALAGDHSQNIDPKVTMAIAREVASVTRLGIEASLKPLLSLIFSVVVLLQYHVELGVSLSVDLLKNYARILLSKNERLVVWMSSCLKELETPLFDFILDAYRRSLSGFVQKLYFLKRPVLVVAEATMESIGIPTRVQTAFRMSEVAEPYIRRRAVRHLEKGRVVIFAAGTGNPFFTTDTAAALRCAEINAEVVLKATNVDGVYDDDPRHNPNAQLHDTLTYHEVTSKDLSVMDMTAITLCQENNIPVVVFNLTKSGNIAKAIKGERVGTLIGGTWNSTVATT</sequence>
<dbReference type="GO" id="GO:0006225">
    <property type="term" value="P:UDP biosynthetic process"/>
    <property type="evidence" value="ECO:0007669"/>
    <property type="project" value="TreeGrafter"/>
</dbReference>
<evidence type="ECO:0000256" key="1">
    <source>
        <dbReference type="ARBA" id="ARBA00004791"/>
    </source>
</evidence>
<dbReference type="InterPro" id="IPR015963">
    <property type="entry name" value="Uridylate_kinase_bac"/>
</dbReference>
<evidence type="ECO:0000256" key="7">
    <source>
        <dbReference type="ARBA" id="ARBA00022840"/>
    </source>
</evidence>
<dbReference type="Pfam" id="PF00696">
    <property type="entry name" value="AA_kinase"/>
    <property type="match status" value="1"/>
</dbReference>
<dbReference type="EC" id="2.7.4.22" evidence="3"/>
<keyword evidence="5" id="KW-0547">Nucleotide-binding</keyword>
<keyword evidence="8" id="KW-0665">Pyrimidine biosynthesis</keyword>
<evidence type="ECO:0000256" key="6">
    <source>
        <dbReference type="ARBA" id="ARBA00022777"/>
    </source>
</evidence>
<comment type="pathway">
    <text evidence="1">Pyrimidine metabolism; CTP biosynthesis via de novo pathway; UDP from UMP (UMPK route): step 1/1.</text>
</comment>
<dbReference type="EMBL" id="JAHUZN010000011">
    <property type="protein sequence ID" value="KAG8478744.1"/>
    <property type="molecule type" value="Genomic_DNA"/>
</dbReference>
<dbReference type="SUPFAM" id="SSF53633">
    <property type="entry name" value="Carbamate kinase-like"/>
    <property type="match status" value="1"/>
</dbReference>
<feature type="domain" description="Aspartate/glutamate/uridylate kinase" evidence="10">
    <location>
        <begin position="224"/>
        <end position="350"/>
    </location>
</feature>
<protein>
    <recommendedName>
        <fullName evidence="3">UMP kinase</fullName>
        <ecNumber evidence="3">2.7.4.22</ecNumber>
    </recommendedName>
    <alternativeName>
        <fullName evidence="9">Uridine monophosphate kinase</fullName>
    </alternativeName>
</protein>
<keyword evidence="4" id="KW-0808">Transferase</keyword>
<evidence type="ECO:0000313" key="11">
    <source>
        <dbReference type="EMBL" id="KAG8478744.1"/>
    </source>
</evidence>
<dbReference type="HAMAP" id="MF_01220_B">
    <property type="entry name" value="PyrH_B"/>
    <property type="match status" value="1"/>
</dbReference>
<dbReference type="PANTHER" id="PTHR42833:SF4">
    <property type="entry name" value="URIDYLATE KINASE PUMPKIN, CHLOROPLASTIC"/>
    <property type="match status" value="1"/>
</dbReference>
<evidence type="ECO:0000256" key="3">
    <source>
        <dbReference type="ARBA" id="ARBA00012899"/>
    </source>
</evidence>
<gene>
    <name evidence="11" type="ORF">CXB51_028654</name>
</gene>
<comment type="caution">
    <text evidence="11">The sequence shown here is derived from an EMBL/GenBank/DDBJ whole genome shotgun (WGS) entry which is preliminary data.</text>
</comment>
<dbReference type="CDD" id="cd04254">
    <property type="entry name" value="AAK_UMPK-PyrH-Ec"/>
    <property type="match status" value="1"/>
</dbReference>
<accession>A0A8J5YYW6</accession>
<evidence type="ECO:0000256" key="5">
    <source>
        <dbReference type="ARBA" id="ARBA00022741"/>
    </source>
</evidence>
<name>A0A8J5YYW6_9ROSI</name>
<dbReference type="InterPro" id="IPR036393">
    <property type="entry name" value="AceGlu_kinase-like_sf"/>
</dbReference>